<dbReference type="Proteomes" id="UP000009022">
    <property type="component" value="Unassembled WGS sequence"/>
</dbReference>
<dbReference type="GO" id="GO:0045815">
    <property type="term" value="P:transcription initiation-coupled chromatin remodeling"/>
    <property type="evidence" value="ECO:0000318"/>
    <property type="project" value="GO_Central"/>
</dbReference>
<protein>
    <recommendedName>
        <fullName evidence="5">Protein FAM47E</fullName>
    </recommendedName>
</protein>
<dbReference type="EMBL" id="DS985264">
    <property type="protein sequence ID" value="EDV19919.1"/>
    <property type="molecule type" value="Genomic_DNA"/>
</dbReference>
<comment type="similarity">
    <text evidence="1">Belongs to the FAM47 family.</text>
</comment>
<dbReference type="GeneID" id="6758765"/>
<dbReference type="PANTHER" id="PTHR46449">
    <property type="entry name" value="ZGC:158260"/>
    <property type="match status" value="1"/>
</dbReference>
<dbReference type="STRING" id="10228.B3SB94"/>
<name>B3SB94_TRIAD</name>
<dbReference type="OrthoDB" id="6755972at2759"/>
<feature type="region of interest" description="Disordered" evidence="2">
    <location>
        <begin position="167"/>
        <end position="186"/>
    </location>
</feature>
<dbReference type="InParanoid" id="B3SB94"/>
<dbReference type="InterPro" id="IPR032743">
    <property type="entry name" value="FAM47"/>
</dbReference>
<dbReference type="HOGENOM" id="CLU_055231_0_0_1"/>
<reference evidence="3 4" key="1">
    <citation type="journal article" date="2008" name="Nature">
        <title>The Trichoplax genome and the nature of placozoans.</title>
        <authorList>
            <person name="Srivastava M."/>
            <person name="Begovic E."/>
            <person name="Chapman J."/>
            <person name="Putnam N.H."/>
            <person name="Hellsten U."/>
            <person name="Kawashima T."/>
            <person name="Kuo A."/>
            <person name="Mitros T."/>
            <person name="Salamov A."/>
            <person name="Carpenter M.L."/>
            <person name="Signorovitch A.Y."/>
            <person name="Moreno M.A."/>
            <person name="Kamm K."/>
            <person name="Grimwood J."/>
            <person name="Schmutz J."/>
            <person name="Shapiro H."/>
            <person name="Grigoriev I.V."/>
            <person name="Buss L.W."/>
            <person name="Schierwater B."/>
            <person name="Dellaporta S.L."/>
            <person name="Rokhsar D.S."/>
        </authorList>
    </citation>
    <scope>NUCLEOTIDE SEQUENCE [LARGE SCALE GENOMIC DNA]</scope>
    <source>
        <strain evidence="3 4">Grell-BS-1999</strain>
    </source>
</reference>
<feature type="region of interest" description="Disordered" evidence="2">
    <location>
        <begin position="439"/>
        <end position="461"/>
    </location>
</feature>
<evidence type="ECO:0000256" key="2">
    <source>
        <dbReference type="SAM" id="MobiDB-lite"/>
    </source>
</evidence>
<evidence type="ECO:0008006" key="5">
    <source>
        <dbReference type="Google" id="ProtNLM"/>
    </source>
</evidence>
<gene>
    <name evidence="3" type="ORF">TRIADDRAFT_61535</name>
</gene>
<proteinExistence type="inferred from homology"/>
<keyword evidence="4" id="KW-1185">Reference proteome</keyword>
<dbReference type="KEGG" id="tad:TRIADDRAFT_61535"/>
<dbReference type="AlphaFoldDB" id="B3SB94"/>
<evidence type="ECO:0000313" key="3">
    <source>
        <dbReference type="EMBL" id="EDV19919.1"/>
    </source>
</evidence>
<organism evidence="3 4">
    <name type="scientific">Trichoplax adhaerens</name>
    <name type="common">Trichoplax reptans</name>
    <dbReference type="NCBI Taxonomy" id="10228"/>
    <lineage>
        <taxon>Eukaryota</taxon>
        <taxon>Metazoa</taxon>
        <taxon>Placozoa</taxon>
        <taxon>Uniplacotomia</taxon>
        <taxon>Trichoplacea</taxon>
        <taxon>Trichoplacidae</taxon>
        <taxon>Trichoplax</taxon>
    </lineage>
</organism>
<dbReference type="OMA" id="VKYGAWY"/>
<dbReference type="Pfam" id="PF14642">
    <property type="entry name" value="FAM47"/>
    <property type="match status" value="1"/>
</dbReference>
<dbReference type="eggNOG" id="ENOG502QRUF">
    <property type="taxonomic scope" value="Eukaryota"/>
</dbReference>
<dbReference type="CTD" id="6758765"/>
<dbReference type="PANTHER" id="PTHR46449:SF5">
    <property type="entry name" value="FAMILY WITH SEQUENCE SIMILARITY 47 MEMBER E"/>
    <property type="match status" value="1"/>
</dbReference>
<dbReference type="FunCoup" id="B3SB94">
    <property type="interactions" value="1"/>
</dbReference>
<dbReference type="GO" id="GO:0000785">
    <property type="term" value="C:chromatin"/>
    <property type="evidence" value="ECO:0000318"/>
    <property type="project" value="GO_Central"/>
</dbReference>
<sequence>MAERKYDMLLFKNDPDKKKLQQTWYKERLRTKYITDIKKERSVVLNAKSWTFVKHGVDDFRTGMPSVESTECVTKGIKGVYSPNIYKSGEEEKPQPKKSYRKKLNKIDVAYSRSLPGHKHRKDFVDDYEYDLTQHPLALYPHLEECMPPDVFEDVVDVLDPELNIEAEAEDEYDDSDSNYLSPSESKIEIGDKNIETLQIPVITKEQSSNQNDAILDDRDKLEDNKTVKRQTYRWISKKEDVNVTEDDNNNRTTLIDLPEEGQEAKIKHVTRDFCGWVSSLGGESNNIEEATIFSLFASGYETKPALSVPIHVVELTNVPPELRSSANVANITNETRGALIRTPPKRTKSNSANKYFGAWYLPTKLWKSRRKGEVLEDPQRIKAKATSETKGKSRELDNELAVMHGAKAFREFIDKKSTRLPEFLDSVVVHKEPYDRDNTLSKLGGEISRTVSAHPNEDKQ</sequence>
<evidence type="ECO:0000256" key="1">
    <source>
        <dbReference type="ARBA" id="ARBA00005277"/>
    </source>
</evidence>
<feature type="compositionally biased region" description="Acidic residues" evidence="2">
    <location>
        <begin position="167"/>
        <end position="177"/>
    </location>
</feature>
<evidence type="ECO:0000313" key="4">
    <source>
        <dbReference type="Proteomes" id="UP000009022"/>
    </source>
</evidence>
<dbReference type="RefSeq" id="XP_002117509.1">
    <property type="nucleotide sequence ID" value="XM_002117473.1"/>
</dbReference>
<dbReference type="PhylomeDB" id="B3SB94"/>
<accession>B3SB94</accession>